<evidence type="ECO:0000256" key="9">
    <source>
        <dbReference type="ARBA" id="ARBA00022553"/>
    </source>
</evidence>
<evidence type="ECO:0000256" key="24">
    <source>
        <dbReference type="ARBA" id="ARBA00023046"/>
    </source>
</evidence>
<comment type="similarity">
    <text evidence="5">Belongs to the primate lentivirus group gag polyprotein family.</text>
</comment>
<dbReference type="Pfam" id="PF00098">
    <property type="entry name" value="zf-CCHC"/>
    <property type="match status" value="2"/>
</dbReference>
<dbReference type="GO" id="GO:0042025">
    <property type="term" value="C:host cell nucleus"/>
    <property type="evidence" value="ECO:0007669"/>
    <property type="project" value="UniProtKB-SubCell"/>
</dbReference>
<organism evidence="34">
    <name type="scientific">Human immunodeficiency virus type 1</name>
    <name type="common">HIV-1</name>
    <dbReference type="NCBI Taxonomy" id="11676"/>
    <lineage>
        <taxon>Viruses</taxon>
        <taxon>Riboviria</taxon>
        <taxon>Pararnavirae</taxon>
        <taxon>Artverviricota</taxon>
        <taxon>Revtraviricetes</taxon>
        <taxon>Ortervirales</taxon>
        <taxon>Retroviridae</taxon>
        <taxon>Orthoretrovirinae</taxon>
        <taxon>Lentivirus</taxon>
        <taxon>Lentivirus humimdef1</taxon>
    </lineage>
</organism>
<dbReference type="FunFam" id="1.10.375.10:FF:000001">
    <property type="entry name" value="Gag polyprotein"/>
    <property type="match status" value="1"/>
</dbReference>
<protein>
    <recommendedName>
        <fullName evidence="6">Gag polyprotein</fullName>
    </recommendedName>
    <alternativeName>
        <fullName evidence="29">Pr55Gag</fullName>
    </alternativeName>
</protein>
<evidence type="ECO:0000256" key="10">
    <source>
        <dbReference type="ARBA" id="ARBA00022561"/>
    </source>
</evidence>
<proteinExistence type="inferred from homology"/>
<dbReference type="GO" id="GO:0008270">
    <property type="term" value="F:zinc ion binding"/>
    <property type="evidence" value="ECO:0007669"/>
    <property type="project" value="UniProtKB-KW"/>
</dbReference>
<keyword evidence="10" id="KW-0167">Capsid protein</keyword>
<keyword evidence="7" id="KW-1187">Viral budding via the host ESCRT complexes</keyword>
<evidence type="ECO:0000256" key="14">
    <source>
        <dbReference type="ARBA" id="ARBA00022637"/>
    </source>
</evidence>
<dbReference type="GO" id="GO:0039702">
    <property type="term" value="P:viral budding via host ESCRT complex"/>
    <property type="evidence" value="ECO:0007669"/>
    <property type="project" value="UniProtKB-KW"/>
</dbReference>
<feature type="domain" description="CCHC-type" evidence="33">
    <location>
        <begin position="410"/>
        <end position="425"/>
    </location>
</feature>
<name>M4PF34_HV1</name>
<evidence type="ECO:0000256" key="31">
    <source>
        <dbReference type="PROSITE-ProRule" id="PRU00047"/>
    </source>
</evidence>
<evidence type="ECO:0000256" key="15">
    <source>
        <dbReference type="ARBA" id="ARBA00022707"/>
    </source>
</evidence>
<comment type="subcellular location">
    <subcellularLocation>
        <location evidence="3">Host cell membrane</location>
        <topology evidence="3">Lipid-anchor</topology>
    </subcellularLocation>
    <subcellularLocation>
        <location evidence="2">Host cytoplasm</location>
    </subcellularLocation>
    <subcellularLocation>
        <location evidence="4">Host endosome</location>
        <location evidence="4">Host multivesicular body</location>
    </subcellularLocation>
    <subcellularLocation>
        <location evidence="1">Host nucleus</location>
    </subcellularLocation>
    <subcellularLocation>
        <location evidence="30">Virion membrane</location>
        <topology evidence="30">Lipid-anchor</topology>
    </subcellularLocation>
</comment>
<keyword evidence="18" id="KW-0688">Ribosomal frameshifting</keyword>
<evidence type="ECO:0000256" key="30">
    <source>
        <dbReference type="ARBA" id="ARBA00037826"/>
    </source>
</evidence>
<dbReference type="GO" id="GO:0055036">
    <property type="term" value="C:virion membrane"/>
    <property type="evidence" value="ECO:0007669"/>
    <property type="project" value="UniProtKB-SubCell"/>
</dbReference>
<dbReference type="InterPro" id="IPR001878">
    <property type="entry name" value="Znf_CCHC"/>
</dbReference>
<feature type="domain" description="CCHC-type" evidence="33">
    <location>
        <begin position="388"/>
        <end position="403"/>
    </location>
</feature>
<evidence type="ECO:0000256" key="4">
    <source>
        <dbReference type="ARBA" id="ARBA00004560"/>
    </source>
</evidence>
<gene>
    <name evidence="34" type="primary">gag</name>
</gene>
<feature type="region of interest" description="Disordered" evidence="32">
    <location>
        <begin position="103"/>
        <end position="126"/>
    </location>
</feature>
<keyword evidence="9" id="KW-0597">Phosphoprotein</keyword>
<dbReference type="PANTHER" id="PTHR40389">
    <property type="entry name" value="ENDOGENOUS RETROVIRUS GROUP K MEMBER 24 GAG POLYPROTEIN-RELATED"/>
    <property type="match status" value="1"/>
</dbReference>
<dbReference type="SUPFAM" id="SSF57756">
    <property type="entry name" value="Retrovirus zinc finger-like domains"/>
    <property type="match status" value="1"/>
</dbReference>
<evidence type="ECO:0000256" key="28">
    <source>
        <dbReference type="ARBA" id="ARBA00023288"/>
    </source>
</evidence>
<evidence type="ECO:0000256" key="1">
    <source>
        <dbReference type="ARBA" id="ARBA00004147"/>
    </source>
</evidence>
<dbReference type="InterPro" id="IPR014817">
    <property type="entry name" value="Gag_p6"/>
</dbReference>
<sequence>MGARASVLKGGKLDAWEKIRLRPGGKKKYRLKHLVWASRELERFALNPGLLETSEGCKQILTQLQPALQTGTEELKSLFNTVATLYCVHKRIEVHDTRQALDKVEEEQNKSQQKTQQAEAADKGKVSQNYPIVQNLQGQMVHQALSPRTLNAWVKVIEEKAFSPEVIPMFTALSEGATPQDLNTMLNTVGGHQAAMQMLKDTINEEAAEWDRMHPVHAGPVAPGQMREPRGSDIAGTTSTLQEQIAWMTSNPPIPVGDIYKRWIILGLNKIVRMYSPVSILDIKQGPKEPFRDYVDRFFKTLRAEQSSQEVKNWMTDTLLVQNANPDCKTILKALGSGASLEEMMTACQGVGGPGHKARVLAEAMSQVNTTSVMMQKSNFKGSRRIVKCFNCGKEGHIARNCRAPRKRGCWKCGKEGHQMKDCTERQANFLGKIWPSHKGRPGNFLQNRPEPSAPPAESFRFEETTPAPKQEQNDREPLTSLKSLFGSDPLSQ</sequence>
<keyword evidence="23" id="KW-0694">RNA-binding</keyword>
<dbReference type="InterPro" id="IPR008916">
    <property type="entry name" value="Retrov_capsid_C"/>
</dbReference>
<evidence type="ECO:0000256" key="25">
    <source>
        <dbReference type="ARBA" id="ARBA00023086"/>
    </source>
</evidence>
<keyword evidence="20" id="KW-0862">Zinc</keyword>
<evidence type="ECO:0000256" key="23">
    <source>
        <dbReference type="ARBA" id="ARBA00022884"/>
    </source>
</evidence>
<keyword evidence="17" id="KW-0677">Repeat</keyword>
<keyword evidence="19 31" id="KW-0863">Zinc-finger</keyword>
<dbReference type="Gene3D" id="6.10.250.390">
    <property type="match status" value="1"/>
</dbReference>
<keyword evidence="11" id="KW-1048">Host nucleus</keyword>
<dbReference type="FunFam" id="1.10.1200.30:FF:000001">
    <property type="entry name" value="Gag polyprotein"/>
    <property type="match status" value="1"/>
</dbReference>
<keyword evidence="8" id="KW-1032">Host cell membrane</keyword>
<evidence type="ECO:0000256" key="16">
    <source>
        <dbReference type="ARBA" id="ARBA00022723"/>
    </source>
</evidence>
<evidence type="ECO:0000256" key="12">
    <source>
        <dbReference type="ARBA" id="ARBA00022581"/>
    </source>
</evidence>
<evidence type="ECO:0000256" key="17">
    <source>
        <dbReference type="ARBA" id="ARBA00022737"/>
    </source>
</evidence>
<evidence type="ECO:0000256" key="26">
    <source>
        <dbReference type="ARBA" id="ARBA00023136"/>
    </source>
</evidence>
<evidence type="ECO:0000256" key="11">
    <source>
        <dbReference type="ARBA" id="ARBA00022562"/>
    </source>
</evidence>
<evidence type="ECO:0000256" key="8">
    <source>
        <dbReference type="ARBA" id="ARBA00022511"/>
    </source>
</evidence>
<dbReference type="Pfam" id="PF19317">
    <property type="entry name" value="Gag_p24_C"/>
    <property type="match status" value="1"/>
</dbReference>
<dbReference type="InterPro" id="IPR010999">
    <property type="entry name" value="Retrovr_matrix"/>
</dbReference>
<keyword evidence="22" id="KW-1043">Host membrane</keyword>
<keyword evidence="21" id="KW-0946">Virion</keyword>
<dbReference type="Pfam" id="PF08705">
    <property type="entry name" value="Gag_p6"/>
    <property type="match status" value="1"/>
</dbReference>
<keyword evidence="13" id="KW-1188">Viral release from host cell</keyword>
<evidence type="ECO:0000256" key="20">
    <source>
        <dbReference type="ARBA" id="ARBA00022833"/>
    </source>
</evidence>
<evidence type="ECO:0000313" key="34">
    <source>
        <dbReference type="EMBL" id="AGH00817.1"/>
    </source>
</evidence>
<dbReference type="InterPro" id="IPR000071">
    <property type="entry name" value="Lentvrl_matrix_N"/>
</dbReference>
<keyword evidence="25" id="KW-0543">Viral nucleoprotein</keyword>
<keyword evidence="28" id="KW-0449">Lipoprotein</keyword>
<dbReference type="SUPFAM" id="SSF47353">
    <property type="entry name" value="Retrovirus capsid dimerization domain-like"/>
    <property type="match status" value="1"/>
</dbReference>
<keyword evidence="14" id="KW-1198">Viral budding</keyword>
<keyword evidence="15" id="KW-0519">Myristate</keyword>
<dbReference type="GO" id="GO:0005198">
    <property type="term" value="F:structural molecule activity"/>
    <property type="evidence" value="ECO:0007669"/>
    <property type="project" value="InterPro"/>
</dbReference>
<keyword evidence="24" id="KW-1039">Host endosome</keyword>
<keyword evidence="16" id="KW-0479">Metal-binding</keyword>
<evidence type="ECO:0000256" key="19">
    <source>
        <dbReference type="ARBA" id="ARBA00022771"/>
    </source>
</evidence>
<reference evidence="34" key="1">
    <citation type="submission" date="2012-10" db="EMBL/GenBank/DDBJ databases">
        <authorList>
            <person name="Liu M."/>
            <person name="Hawkins N."/>
            <person name="Ritchie A."/>
            <person name="Ganusov V."/>
            <person name="Whale V."/>
            <person name="Brackenridge S."/>
            <person name="Li H."/>
            <person name="Pavliceck J."/>
            <person name="Cai F."/>
            <person name="Abrahams M.-R."/>
            <person name="Treurnicht F."/>
            <person name="Hraber P."/>
            <person name="Riou C."/>
            <person name="Gray C."/>
            <person name="Ferrari G."/>
            <person name="Tanner R."/>
            <person name="Ping L.-H."/>
            <person name="Anderson J."/>
            <person name="Swanstrom R."/>
            <person name="Cohen M."/>
            <person name="Abdool Karim S."/>
            <person name="Haynes B."/>
            <person name="Borrow P."/>
            <person name="Perelson A."/>
            <person name="Shaw G."/>
            <person name="Hahn B."/>
            <person name="Williamson C."/>
            <person name="Korber B."/>
            <person name="Gao F."/>
            <person name="Self S."/>
            <person name="McMichael A."/>
            <person name="Goonetilleke N."/>
        </authorList>
    </citation>
    <scope>NUCLEOTIDE SEQUENCE</scope>
    <source>
        <strain evidence="34">C.703010159.w164.1132dps.gp10</strain>
    </source>
</reference>
<evidence type="ECO:0000256" key="21">
    <source>
        <dbReference type="ARBA" id="ARBA00022844"/>
    </source>
</evidence>
<dbReference type="InterPro" id="IPR036875">
    <property type="entry name" value="Znf_CCHC_sf"/>
</dbReference>
<dbReference type="PROSITE" id="PS50158">
    <property type="entry name" value="ZF_CCHC"/>
    <property type="match status" value="2"/>
</dbReference>
<evidence type="ECO:0000259" key="33">
    <source>
        <dbReference type="PROSITE" id="PS50158"/>
    </source>
</evidence>
<evidence type="ECO:0000256" key="29">
    <source>
        <dbReference type="ARBA" id="ARBA00031060"/>
    </source>
</evidence>
<organismHost>
    <name type="scientific">Homo sapiens</name>
    <name type="common">Human</name>
    <dbReference type="NCBI Taxonomy" id="9606"/>
</organismHost>
<dbReference type="GO" id="GO:0075523">
    <property type="term" value="P:viral translational frameshifting"/>
    <property type="evidence" value="ECO:0007669"/>
    <property type="project" value="UniProtKB-KW"/>
</dbReference>
<reference evidence="34" key="2">
    <citation type="journal article" date="2013" name="J. Clin. Invest.">
        <title>Vertical T cell immunodominance and epitope entropy determine HIV-1 escape.</title>
        <authorList>
            <consortium name="CHAVI Core B"/>
            <person name="Liu M.K."/>
            <person name="Hawkins N."/>
            <person name="Ritchie A.J."/>
            <person name="Ganusov V.V."/>
            <person name="Whale V."/>
            <person name="Brackenridge S."/>
            <person name="Li H."/>
            <person name="Pavlicek J.W."/>
            <person name="Cai F."/>
            <person name="Rose-Abrahams M."/>
            <person name="Treurnicht F."/>
            <person name="Hraber P."/>
            <person name="Riou C."/>
            <person name="Gray C."/>
            <person name="Ferrari G."/>
            <person name="Tanner R."/>
            <person name="Ping L.H."/>
            <person name="Anderson J.A."/>
            <person name="Swanstrom R."/>
            <person name="B C.C."/>
            <person name="Cohen M."/>
            <person name="Karim S.S."/>
            <person name="Haynes B."/>
            <person name="Borrow P."/>
            <person name="Perelson A.S."/>
            <person name="Shaw G.M."/>
            <person name="Hahn B.H."/>
            <person name="Williamson C."/>
            <person name="Korber B.T."/>
            <person name="Gao F."/>
            <person name="Self S."/>
            <person name="McMichael A."/>
            <person name="Goonetilleke N."/>
        </authorList>
    </citation>
    <scope>NUCLEOTIDE SEQUENCE</scope>
    <source>
        <strain evidence="34">C.703010159.w164.1132dps.gp10</strain>
    </source>
</reference>
<evidence type="ECO:0000256" key="5">
    <source>
        <dbReference type="ARBA" id="ARBA00008364"/>
    </source>
</evidence>
<feature type="region of interest" description="Disordered" evidence="32">
    <location>
        <begin position="435"/>
        <end position="493"/>
    </location>
</feature>
<dbReference type="Gene3D" id="1.10.150.90">
    <property type="entry name" value="Immunodeficiency lentiviruses, gag gene matrix protein p17"/>
    <property type="match status" value="1"/>
</dbReference>
<dbReference type="PANTHER" id="PTHR40389:SF4">
    <property type="match status" value="1"/>
</dbReference>
<dbReference type="GO" id="GO:0003723">
    <property type="term" value="F:RNA binding"/>
    <property type="evidence" value="ECO:0007669"/>
    <property type="project" value="UniProtKB-KW"/>
</dbReference>
<accession>M4PF34</accession>
<dbReference type="Gene3D" id="1.10.375.10">
    <property type="entry name" value="Human Immunodeficiency Virus Type 1 Capsid Protein"/>
    <property type="match status" value="1"/>
</dbReference>
<dbReference type="GO" id="GO:0020002">
    <property type="term" value="C:host cell plasma membrane"/>
    <property type="evidence" value="ECO:0007669"/>
    <property type="project" value="UniProtKB-SubCell"/>
</dbReference>
<dbReference type="EMBL" id="JX973704">
    <property type="protein sequence ID" value="AGH00817.1"/>
    <property type="molecule type" value="Genomic_RNA"/>
</dbReference>
<dbReference type="FunFam" id="4.10.60.10:FF:000001">
    <property type="entry name" value="Gag polyprotein"/>
    <property type="match status" value="1"/>
</dbReference>
<dbReference type="InterPro" id="IPR050195">
    <property type="entry name" value="Primate_lentivir_Gag_pol-like"/>
</dbReference>
<evidence type="ECO:0000256" key="13">
    <source>
        <dbReference type="ARBA" id="ARBA00022612"/>
    </source>
</evidence>
<evidence type="ECO:0000256" key="18">
    <source>
        <dbReference type="ARBA" id="ARBA00022758"/>
    </source>
</evidence>
<evidence type="ECO:0000256" key="7">
    <source>
        <dbReference type="ARBA" id="ARBA00022462"/>
    </source>
</evidence>
<dbReference type="Gene3D" id="4.10.60.10">
    <property type="entry name" value="Zinc finger, CCHC-type"/>
    <property type="match status" value="1"/>
</dbReference>
<dbReference type="Gene3D" id="1.10.1200.30">
    <property type="match status" value="1"/>
</dbReference>
<evidence type="ECO:0000256" key="32">
    <source>
        <dbReference type="SAM" id="MobiDB-lite"/>
    </source>
</evidence>
<evidence type="ECO:0000256" key="3">
    <source>
        <dbReference type="ARBA" id="ARBA00004425"/>
    </source>
</evidence>
<dbReference type="SUPFAM" id="SSF47943">
    <property type="entry name" value="Retrovirus capsid protein, N-terminal core domain"/>
    <property type="match status" value="1"/>
</dbReference>
<dbReference type="GO" id="GO:0019013">
    <property type="term" value="C:viral nucleocapsid"/>
    <property type="evidence" value="ECO:0007669"/>
    <property type="project" value="UniProtKB-KW"/>
</dbReference>
<dbReference type="SMART" id="SM00343">
    <property type="entry name" value="ZnF_C2HC"/>
    <property type="match status" value="2"/>
</dbReference>
<dbReference type="GO" id="GO:0072494">
    <property type="term" value="C:host multivesicular body"/>
    <property type="evidence" value="ECO:0007669"/>
    <property type="project" value="UniProtKB-SubCell"/>
</dbReference>
<dbReference type="InterPro" id="IPR045345">
    <property type="entry name" value="Gag_p24_C"/>
</dbReference>
<dbReference type="SUPFAM" id="SSF47836">
    <property type="entry name" value="Retroviral matrix proteins"/>
    <property type="match status" value="1"/>
</dbReference>
<evidence type="ECO:0000256" key="6">
    <source>
        <dbReference type="ARBA" id="ARBA00019628"/>
    </source>
</evidence>
<evidence type="ECO:0000256" key="22">
    <source>
        <dbReference type="ARBA" id="ARBA00022870"/>
    </source>
</evidence>
<keyword evidence="27" id="KW-1035">Host cytoplasm</keyword>
<dbReference type="PRINTS" id="PR00234">
    <property type="entry name" value="HIV1MATRIX"/>
</dbReference>
<keyword evidence="12" id="KW-0945">Host-virus interaction</keyword>
<dbReference type="Gene3D" id="1.20.5.760">
    <property type="entry name" value="Single helix bin"/>
    <property type="match status" value="1"/>
</dbReference>
<evidence type="ECO:0000256" key="2">
    <source>
        <dbReference type="ARBA" id="ARBA00004192"/>
    </source>
</evidence>
<dbReference type="Pfam" id="PF00540">
    <property type="entry name" value="Gag_p17"/>
    <property type="match status" value="1"/>
</dbReference>
<dbReference type="InterPro" id="IPR008919">
    <property type="entry name" value="Retrov_capsid_N"/>
</dbReference>
<dbReference type="InterPro" id="IPR012344">
    <property type="entry name" value="Matrix_HIV/RSV_N"/>
</dbReference>
<keyword evidence="26" id="KW-0472">Membrane</keyword>
<evidence type="ECO:0000256" key="27">
    <source>
        <dbReference type="ARBA" id="ARBA00023200"/>
    </source>
</evidence>